<feature type="region of interest" description="Disordered" evidence="1">
    <location>
        <begin position="1"/>
        <end position="109"/>
    </location>
</feature>
<protein>
    <submittedName>
        <fullName evidence="2">Uncharacterized protein</fullName>
    </submittedName>
</protein>
<dbReference type="AlphaFoldDB" id="A0A645FRG8"/>
<feature type="compositionally biased region" description="Basic residues" evidence="1">
    <location>
        <begin position="149"/>
        <end position="158"/>
    </location>
</feature>
<organism evidence="2">
    <name type="scientific">bioreactor metagenome</name>
    <dbReference type="NCBI Taxonomy" id="1076179"/>
    <lineage>
        <taxon>unclassified sequences</taxon>
        <taxon>metagenomes</taxon>
        <taxon>ecological metagenomes</taxon>
    </lineage>
</organism>
<proteinExistence type="predicted"/>
<feature type="compositionally biased region" description="Low complexity" evidence="1">
    <location>
        <begin position="10"/>
        <end position="26"/>
    </location>
</feature>
<sequence>MKQMPLGDPQQRQRAQRNRPGQCATPARPPRQRAADAQGRAALRHAPAIKPGEPTDHREHGGSQPHHREQRHLPEPRKRRSAQGNVGNRACAQRQPQRRQQATHQPVRRALRRTLARREIVNAIVLGHAHQACAEHQGEQVHLAEHHVRHAERHRAAHQQRQPHQQHRSQ</sequence>
<dbReference type="EMBL" id="VSSQ01061465">
    <property type="protein sequence ID" value="MPN14794.1"/>
    <property type="molecule type" value="Genomic_DNA"/>
</dbReference>
<reference evidence="2" key="1">
    <citation type="submission" date="2019-08" db="EMBL/GenBank/DDBJ databases">
        <authorList>
            <person name="Kucharzyk K."/>
            <person name="Murdoch R.W."/>
            <person name="Higgins S."/>
            <person name="Loffler F."/>
        </authorList>
    </citation>
    <scope>NUCLEOTIDE SEQUENCE</scope>
</reference>
<feature type="region of interest" description="Disordered" evidence="1">
    <location>
        <begin position="149"/>
        <end position="170"/>
    </location>
</feature>
<comment type="caution">
    <text evidence="2">The sequence shown here is derived from an EMBL/GenBank/DDBJ whole genome shotgun (WGS) entry which is preliminary data.</text>
</comment>
<feature type="compositionally biased region" description="Low complexity" evidence="1">
    <location>
        <begin position="35"/>
        <end position="46"/>
    </location>
</feature>
<evidence type="ECO:0000313" key="2">
    <source>
        <dbReference type="EMBL" id="MPN14794.1"/>
    </source>
</evidence>
<accession>A0A645FRG8</accession>
<gene>
    <name evidence="2" type="ORF">SDC9_162123</name>
</gene>
<name>A0A645FRG8_9ZZZZ</name>
<feature type="compositionally biased region" description="Low complexity" evidence="1">
    <location>
        <begin position="89"/>
        <end position="102"/>
    </location>
</feature>
<evidence type="ECO:0000256" key="1">
    <source>
        <dbReference type="SAM" id="MobiDB-lite"/>
    </source>
</evidence>